<evidence type="ECO:0000313" key="3">
    <source>
        <dbReference type="Proteomes" id="UP001382455"/>
    </source>
</evidence>
<dbReference type="Pfam" id="PF08896">
    <property type="entry name" value="DUF1842"/>
    <property type="match status" value="1"/>
</dbReference>
<organism evidence="2 3">
    <name type="scientific">Pseudoalteromonas spongiae</name>
    <dbReference type="NCBI Taxonomy" id="298657"/>
    <lineage>
        <taxon>Bacteria</taxon>
        <taxon>Pseudomonadati</taxon>
        <taxon>Pseudomonadota</taxon>
        <taxon>Gammaproteobacteria</taxon>
        <taxon>Alteromonadales</taxon>
        <taxon>Pseudoalteromonadaceae</taxon>
        <taxon>Pseudoalteromonas</taxon>
    </lineage>
</organism>
<accession>A0ABU8EUP9</accession>
<evidence type="ECO:0000259" key="1">
    <source>
        <dbReference type="Pfam" id="PF08896"/>
    </source>
</evidence>
<dbReference type="EMBL" id="JBAWKS010000001">
    <property type="protein sequence ID" value="MEI4549943.1"/>
    <property type="molecule type" value="Genomic_DNA"/>
</dbReference>
<comment type="caution">
    <text evidence="2">The sequence shown here is derived from an EMBL/GenBank/DDBJ whole genome shotgun (WGS) entry which is preliminary data.</text>
</comment>
<reference evidence="2 3" key="1">
    <citation type="submission" date="2023-12" db="EMBL/GenBank/DDBJ databases">
        <title>Friends and Foes: Symbiotic and Algicidal bacterial influence on Karenia brevis blooms.</title>
        <authorList>
            <person name="Fei C."/>
            <person name="Mohamed A.R."/>
            <person name="Booker A."/>
            <person name="Arshad M."/>
            <person name="Klass S."/>
            <person name="Ahn S."/>
            <person name="Gilbert P.M."/>
            <person name="Heil C.A."/>
            <person name="Martinez J.M."/>
            <person name="Amin S.A."/>
        </authorList>
    </citation>
    <scope>NUCLEOTIDE SEQUENCE [LARGE SCALE GENOMIC DNA]</scope>
    <source>
        <strain evidence="2 3">CE15</strain>
    </source>
</reference>
<dbReference type="RefSeq" id="WP_100913786.1">
    <property type="nucleotide sequence ID" value="NZ_CP023398.1"/>
</dbReference>
<protein>
    <submittedName>
        <fullName evidence="2">DUF1842 domain-containing protein</fullName>
    </submittedName>
</protein>
<gene>
    <name evidence="2" type="ORF">WAE96_09665</name>
</gene>
<keyword evidence="3" id="KW-1185">Reference proteome</keyword>
<evidence type="ECO:0000313" key="2">
    <source>
        <dbReference type="EMBL" id="MEI4549943.1"/>
    </source>
</evidence>
<sequence>MADSSLYLVKLQFKPEALGAGSMVLQLAVNPSTGTINGAAEGHILEGTQHSPSFTGSGSGHLHATGLGTSTKVAALTGNAVVSFPPPAIGSYQTNFTASLSVDNNWSGTGSFSVGDNTYACQVSMID</sequence>
<dbReference type="Proteomes" id="UP001382455">
    <property type="component" value="Unassembled WGS sequence"/>
</dbReference>
<feature type="domain" description="DUF1842" evidence="1">
    <location>
        <begin position="6"/>
        <end position="113"/>
    </location>
</feature>
<name>A0ABU8EUP9_9GAMM</name>
<dbReference type="InterPro" id="IPR014992">
    <property type="entry name" value="DUF1842"/>
</dbReference>
<proteinExistence type="predicted"/>